<dbReference type="HOGENOM" id="CLU_2127939_0_0_2"/>
<dbReference type="PATRIC" id="fig|272844.11.peg.1302"/>
<gene>
    <name evidence="1" type="ORF">PAB1571</name>
</gene>
<dbReference type="EMBL" id="AJ248286">
    <property type="protein sequence ID" value="CAB50133.1"/>
    <property type="molecule type" value="Genomic_DNA"/>
</dbReference>
<reference evidence="1 2" key="1">
    <citation type="journal article" date="2003" name="Mol. Microbiol.">
        <title>An integrated analysis of the genome of the hyperthermophilic archaeon Pyrococcus abyssi.</title>
        <authorList>
            <person name="Cohen G."/>
            <person name="Barbe V."/>
            <person name="Flament D."/>
            <person name="Galperin M."/>
            <person name="Heilig R."/>
            <person name="Ripp R."/>
            <person name="Lecompte O."/>
            <person name="Prieur D."/>
            <person name="Poch O."/>
            <person name="Quellerou J."/>
            <person name="Thierry J.C."/>
            <person name="Van der Oost J."/>
            <person name="Weissenbach J."/>
            <person name="Zivanovic Y."/>
            <person name="Forterre P."/>
        </authorList>
    </citation>
    <scope>NUCLEOTIDE SEQUENCE [LARGE SCALE GENOMIC DNA]</scope>
    <source>
        <strain evidence="2">GE5 / Orsay</strain>
    </source>
</reference>
<dbReference type="eggNOG" id="arCOG07101">
    <property type="taxonomic scope" value="Archaea"/>
</dbReference>
<evidence type="ECO:0000313" key="1">
    <source>
        <dbReference type="EMBL" id="CAB50133.1"/>
    </source>
</evidence>
<dbReference type="KEGG" id="pab:PAB1571"/>
<dbReference type="Proteomes" id="UP000000810">
    <property type="component" value="Chromosome"/>
</dbReference>
<evidence type="ECO:0000313" key="2">
    <source>
        <dbReference type="Proteomes" id="UP000000810"/>
    </source>
</evidence>
<protein>
    <submittedName>
        <fullName evidence="1">Uncharacterized protein</fullName>
    </submittedName>
</protein>
<dbReference type="PIR" id="H75103">
    <property type="entry name" value="H75103"/>
</dbReference>
<accession>Q9UZC6</accession>
<dbReference type="PhylomeDB" id="Q9UZC6"/>
<keyword evidence="2" id="KW-1185">Reference proteome</keyword>
<name>Q9UZC6_PYRAB</name>
<sequence>MTMPRRPKYPSQVIIRIPKDVVNVYETNIFELIFSKEEARIAQIIVEYIKKNERLYPDEYKEFITTPSDRARYFRVLRKMVSLGMLKRGKEGSYILSDEFAHKLGAMIENWRAILR</sequence>
<organism evidence="1 2">
    <name type="scientific">Pyrococcus abyssi (strain GE5 / Orsay)</name>
    <dbReference type="NCBI Taxonomy" id="272844"/>
    <lineage>
        <taxon>Archaea</taxon>
        <taxon>Methanobacteriati</taxon>
        <taxon>Methanobacteriota</taxon>
        <taxon>Thermococci</taxon>
        <taxon>Thermococcales</taxon>
        <taxon>Thermococcaceae</taxon>
        <taxon>Pyrococcus</taxon>
    </lineage>
</organism>
<dbReference type="AlphaFoldDB" id="Q9UZC6"/>
<proteinExistence type="predicted"/>